<evidence type="ECO:0000259" key="8">
    <source>
        <dbReference type="PROSITE" id="PS50110"/>
    </source>
</evidence>
<protein>
    <submittedName>
        <fullName evidence="9">DNA-binding response regulator</fullName>
    </submittedName>
</protein>
<keyword evidence="5" id="KW-0804">Transcription</keyword>
<keyword evidence="4 9" id="KW-0238">DNA-binding</keyword>
<dbReference type="CDD" id="cd17537">
    <property type="entry name" value="REC_FixJ"/>
    <property type="match status" value="1"/>
</dbReference>
<dbReference type="InterPro" id="IPR036388">
    <property type="entry name" value="WH-like_DNA-bd_sf"/>
</dbReference>
<keyword evidence="1 6" id="KW-0597">Phosphoprotein</keyword>
<evidence type="ECO:0000259" key="7">
    <source>
        <dbReference type="PROSITE" id="PS50043"/>
    </source>
</evidence>
<dbReference type="SUPFAM" id="SSF46894">
    <property type="entry name" value="C-terminal effector domain of the bipartite response regulators"/>
    <property type="match status" value="1"/>
</dbReference>
<dbReference type="PROSITE" id="PS50110">
    <property type="entry name" value="RESPONSE_REGULATORY"/>
    <property type="match status" value="1"/>
</dbReference>
<dbReference type="CDD" id="cd06170">
    <property type="entry name" value="LuxR_C_like"/>
    <property type="match status" value="1"/>
</dbReference>
<dbReference type="Gene3D" id="1.10.10.10">
    <property type="entry name" value="Winged helix-like DNA-binding domain superfamily/Winged helix DNA-binding domain"/>
    <property type="match status" value="1"/>
</dbReference>
<dbReference type="InterPro" id="IPR001789">
    <property type="entry name" value="Sig_transdc_resp-reg_receiver"/>
</dbReference>
<sequence>MDFQTDPTASADAPPLVHVVDDDENMRDALSDLLASVDLECRVYASTEDLLSAPLPERPSCLILDVRLPGDSGLDLQAQLAGRGRHLPIIFITGHGDVETCARAMKRGALEFLTKPFRDQDMLDAIASALAKDRTWRAQEARIAGIARLAASLTRRETEVMGFVVEGLANKQIAAKMGITEVTVKLHRGNVMHKMEATSLADLVRKAGSLTGSEGSGFPAKSSTSV</sequence>
<name>A0A1W6LDV3_9BURK</name>
<reference evidence="9 10" key="1">
    <citation type="submission" date="2016-04" db="EMBL/GenBank/DDBJ databases">
        <title>Complete genome sequence of natural rubber-degrading, novel Gram-negative bacterium, Rhizobacter gummiphilus strain NS21.</title>
        <authorList>
            <person name="Tabata M."/>
            <person name="Kasai D."/>
            <person name="Fukuda M."/>
        </authorList>
    </citation>
    <scope>NUCLEOTIDE SEQUENCE [LARGE SCALE GENOMIC DNA]</scope>
    <source>
        <strain evidence="9 10">NS21</strain>
    </source>
</reference>
<dbReference type="EMBL" id="CP015118">
    <property type="protein sequence ID" value="ARN22407.1"/>
    <property type="molecule type" value="Genomic_DNA"/>
</dbReference>
<evidence type="ECO:0000313" key="10">
    <source>
        <dbReference type="Proteomes" id="UP000193427"/>
    </source>
</evidence>
<dbReference type="KEGG" id="rgu:A4W93_22240"/>
<keyword evidence="3" id="KW-0805">Transcription regulation</keyword>
<dbReference type="Gene3D" id="3.40.50.2300">
    <property type="match status" value="1"/>
</dbReference>
<evidence type="ECO:0000256" key="6">
    <source>
        <dbReference type="PROSITE-ProRule" id="PRU00169"/>
    </source>
</evidence>
<feature type="domain" description="HTH luxR-type" evidence="7">
    <location>
        <begin position="146"/>
        <end position="211"/>
    </location>
</feature>
<dbReference type="InterPro" id="IPR011006">
    <property type="entry name" value="CheY-like_superfamily"/>
</dbReference>
<dbReference type="GO" id="GO:0006355">
    <property type="term" value="P:regulation of DNA-templated transcription"/>
    <property type="evidence" value="ECO:0007669"/>
    <property type="project" value="InterPro"/>
</dbReference>
<dbReference type="SMART" id="SM00448">
    <property type="entry name" value="REC"/>
    <property type="match status" value="1"/>
</dbReference>
<proteinExistence type="predicted"/>
<evidence type="ECO:0000256" key="2">
    <source>
        <dbReference type="ARBA" id="ARBA00023012"/>
    </source>
</evidence>
<evidence type="ECO:0000256" key="4">
    <source>
        <dbReference type="ARBA" id="ARBA00023125"/>
    </source>
</evidence>
<keyword evidence="10" id="KW-1185">Reference proteome</keyword>
<keyword evidence="2" id="KW-0902">Two-component regulatory system</keyword>
<evidence type="ECO:0000256" key="5">
    <source>
        <dbReference type="ARBA" id="ARBA00023163"/>
    </source>
</evidence>
<dbReference type="FunFam" id="3.40.50.2300:FF:000018">
    <property type="entry name" value="DNA-binding transcriptional regulator NtrC"/>
    <property type="match status" value="1"/>
</dbReference>
<dbReference type="STRING" id="946333.A4W93_22240"/>
<dbReference type="PANTHER" id="PTHR44688">
    <property type="entry name" value="DNA-BINDING TRANSCRIPTIONAL ACTIVATOR DEVR_DOSR"/>
    <property type="match status" value="1"/>
</dbReference>
<feature type="modified residue" description="4-aspartylphosphate" evidence="6">
    <location>
        <position position="65"/>
    </location>
</feature>
<dbReference type="PROSITE" id="PS00622">
    <property type="entry name" value="HTH_LUXR_1"/>
    <property type="match status" value="1"/>
</dbReference>
<dbReference type="InterPro" id="IPR016032">
    <property type="entry name" value="Sig_transdc_resp-reg_C-effctor"/>
</dbReference>
<dbReference type="PRINTS" id="PR00038">
    <property type="entry name" value="HTHLUXR"/>
</dbReference>
<dbReference type="GO" id="GO:0003677">
    <property type="term" value="F:DNA binding"/>
    <property type="evidence" value="ECO:0007669"/>
    <property type="project" value="UniProtKB-KW"/>
</dbReference>
<accession>A0A1W6LDV3</accession>
<evidence type="ECO:0000256" key="1">
    <source>
        <dbReference type="ARBA" id="ARBA00022553"/>
    </source>
</evidence>
<dbReference type="GO" id="GO:0000160">
    <property type="term" value="P:phosphorelay signal transduction system"/>
    <property type="evidence" value="ECO:0007669"/>
    <property type="project" value="UniProtKB-KW"/>
</dbReference>
<feature type="domain" description="Response regulatory" evidence="8">
    <location>
        <begin position="16"/>
        <end position="130"/>
    </location>
</feature>
<dbReference type="PROSITE" id="PS50043">
    <property type="entry name" value="HTH_LUXR_2"/>
    <property type="match status" value="1"/>
</dbReference>
<dbReference type="OrthoDB" id="9802186at2"/>
<dbReference type="SMART" id="SM00421">
    <property type="entry name" value="HTH_LUXR"/>
    <property type="match status" value="1"/>
</dbReference>
<dbReference type="PANTHER" id="PTHR44688:SF16">
    <property type="entry name" value="DNA-BINDING TRANSCRIPTIONAL ACTIVATOR DEVR_DOSR"/>
    <property type="match status" value="1"/>
</dbReference>
<evidence type="ECO:0000313" key="9">
    <source>
        <dbReference type="EMBL" id="ARN22407.1"/>
    </source>
</evidence>
<dbReference type="Proteomes" id="UP000193427">
    <property type="component" value="Chromosome"/>
</dbReference>
<dbReference type="Pfam" id="PF00072">
    <property type="entry name" value="Response_reg"/>
    <property type="match status" value="1"/>
</dbReference>
<dbReference type="RefSeq" id="WP_085752705.1">
    <property type="nucleotide sequence ID" value="NZ_BSPR01000020.1"/>
</dbReference>
<gene>
    <name evidence="9" type="ORF">A4W93_22240</name>
</gene>
<dbReference type="Pfam" id="PF00196">
    <property type="entry name" value="GerE"/>
    <property type="match status" value="1"/>
</dbReference>
<evidence type="ECO:0000256" key="3">
    <source>
        <dbReference type="ARBA" id="ARBA00023015"/>
    </source>
</evidence>
<dbReference type="InterPro" id="IPR000792">
    <property type="entry name" value="Tscrpt_reg_LuxR_C"/>
</dbReference>
<dbReference type="AlphaFoldDB" id="A0A1W6LDV3"/>
<organism evidence="9 10">
    <name type="scientific">Piscinibacter gummiphilus</name>
    <dbReference type="NCBI Taxonomy" id="946333"/>
    <lineage>
        <taxon>Bacteria</taxon>
        <taxon>Pseudomonadati</taxon>
        <taxon>Pseudomonadota</taxon>
        <taxon>Betaproteobacteria</taxon>
        <taxon>Burkholderiales</taxon>
        <taxon>Sphaerotilaceae</taxon>
        <taxon>Piscinibacter</taxon>
    </lineage>
</organism>
<dbReference type="SUPFAM" id="SSF52172">
    <property type="entry name" value="CheY-like"/>
    <property type="match status" value="1"/>
</dbReference>